<dbReference type="Pfam" id="PF13469">
    <property type="entry name" value="Sulfotransfer_3"/>
    <property type="match status" value="1"/>
</dbReference>
<dbReference type="Proteomes" id="UP000608154">
    <property type="component" value="Unassembled WGS sequence"/>
</dbReference>
<proteinExistence type="predicted"/>
<reference evidence="1" key="2">
    <citation type="submission" date="2020-09" db="EMBL/GenBank/DDBJ databases">
        <authorList>
            <person name="Sun Q."/>
            <person name="Zhou Y."/>
        </authorList>
    </citation>
    <scope>NUCLEOTIDE SEQUENCE</scope>
    <source>
        <strain evidence="1">CGMCC 1.15095</strain>
    </source>
</reference>
<dbReference type="AlphaFoldDB" id="A0A916TQJ9"/>
<organism evidence="1 2">
    <name type="scientific">Novosphingobium endophyticum</name>
    <dbReference type="NCBI Taxonomy" id="1955250"/>
    <lineage>
        <taxon>Bacteria</taxon>
        <taxon>Pseudomonadati</taxon>
        <taxon>Pseudomonadota</taxon>
        <taxon>Alphaproteobacteria</taxon>
        <taxon>Sphingomonadales</taxon>
        <taxon>Sphingomonadaceae</taxon>
        <taxon>Novosphingobium</taxon>
    </lineage>
</organism>
<reference evidence="1" key="1">
    <citation type="journal article" date="2014" name="Int. J. Syst. Evol. Microbiol.">
        <title>Complete genome sequence of Corynebacterium casei LMG S-19264T (=DSM 44701T), isolated from a smear-ripened cheese.</title>
        <authorList>
            <consortium name="US DOE Joint Genome Institute (JGI-PGF)"/>
            <person name="Walter F."/>
            <person name="Albersmeier A."/>
            <person name="Kalinowski J."/>
            <person name="Ruckert C."/>
        </authorList>
    </citation>
    <scope>NUCLEOTIDE SEQUENCE</scope>
    <source>
        <strain evidence="1">CGMCC 1.15095</strain>
    </source>
</reference>
<evidence type="ECO:0008006" key="3">
    <source>
        <dbReference type="Google" id="ProtNLM"/>
    </source>
</evidence>
<dbReference type="InterPro" id="IPR027417">
    <property type="entry name" value="P-loop_NTPase"/>
</dbReference>
<evidence type="ECO:0000313" key="2">
    <source>
        <dbReference type="Proteomes" id="UP000608154"/>
    </source>
</evidence>
<protein>
    <recommendedName>
        <fullName evidence="3">Sulfotransferase family protein</fullName>
    </recommendedName>
</protein>
<dbReference type="Gene3D" id="3.40.50.300">
    <property type="entry name" value="P-loop containing nucleotide triphosphate hydrolases"/>
    <property type="match status" value="1"/>
</dbReference>
<dbReference type="EMBL" id="BMHK01000006">
    <property type="protein sequence ID" value="GGB95266.1"/>
    <property type="molecule type" value="Genomic_DNA"/>
</dbReference>
<sequence length="296" mass="32856">MIRQIATAAAKRCLPRDARLRIANRITHARGAGEKPMPGLEWLFVANLPNSGSTALAMLLSTARGATTLTDNGEAQWLMPELSRGIGRWDKTRRIDYAMLRAVWIDAARRRGIGANALVVEKSPPNIVRLRAITEAFSDMPVHVIVLTRDPYAVCASWAKRYPPARLGREWDPRFTHMKADSEALFEALGALYGERANTLESCRDMAQIVISYEELTESTQSAAARLTNAIPRLDAMNAKAQVRVKDYAPQELTNMNAAQIERLSSAQRRAITRGLLPYRDVIEAQGYSLDQPEAG</sequence>
<keyword evidence="2" id="KW-1185">Reference proteome</keyword>
<dbReference type="SUPFAM" id="SSF52540">
    <property type="entry name" value="P-loop containing nucleoside triphosphate hydrolases"/>
    <property type="match status" value="1"/>
</dbReference>
<accession>A0A916TQJ9</accession>
<name>A0A916TQJ9_9SPHN</name>
<evidence type="ECO:0000313" key="1">
    <source>
        <dbReference type="EMBL" id="GGB95266.1"/>
    </source>
</evidence>
<gene>
    <name evidence="1" type="ORF">GCM10011494_12150</name>
</gene>
<comment type="caution">
    <text evidence="1">The sequence shown here is derived from an EMBL/GenBank/DDBJ whole genome shotgun (WGS) entry which is preliminary data.</text>
</comment>
<dbReference type="RefSeq" id="WP_188769534.1">
    <property type="nucleotide sequence ID" value="NZ_BMHK01000006.1"/>
</dbReference>